<dbReference type="Proteomes" id="UP000324897">
    <property type="component" value="Unassembled WGS sequence"/>
</dbReference>
<keyword evidence="2" id="KW-0175">Coiled coil</keyword>
<organism evidence="4 5">
    <name type="scientific">Eragrostis curvula</name>
    <name type="common">weeping love grass</name>
    <dbReference type="NCBI Taxonomy" id="38414"/>
    <lineage>
        <taxon>Eukaryota</taxon>
        <taxon>Viridiplantae</taxon>
        <taxon>Streptophyta</taxon>
        <taxon>Embryophyta</taxon>
        <taxon>Tracheophyta</taxon>
        <taxon>Spermatophyta</taxon>
        <taxon>Magnoliopsida</taxon>
        <taxon>Liliopsida</taxon>
        <taxon>Poales</taxon>
        <taxon>Poaceae</taxon>
        <taxon>PACMAD clade</taxon>
        <taxon>Chloridoideae</taxon>
        <taxon>Eragrostideae</taxon>
        <taxon>Eragrostidinae</taxon>
        <taxon>Eragrostis</taxon>
    </lineage>
</organism>
<dbReference type="OrthoDB" id="685331at2759"/>
<sequence length="184" mass="20739">METAMDLDSVESRSGEAMSIFGQSVDVRRPGRGRRRATQKILSPGMEQQARPTTDRRRHRRAVAERERARAEFELSRATTMAKQLERQIEQASAKANSHRSELQRTRARGSGSSSRTNVEAPPGADQAAEESHTLYAEVMQELDRVKSELRKLQREVKSAREAKARAEAERDAAETPTPSRARR</sequence>
<feature type="compositionally biased region" description="Basic and acidic residues" evidence="3">
    <location>
        <begin position="153"/>
        <end position="174"/>
    </location>
</feature>
<feature type="region of interest" description="Disordered" evidence="3">
    <location>
        <begin position="1"/>
        <end position="136"/>
    </location>
</feature>
<keyword evidence="5" id="KW-1185">Reference proteome</keyword>
<evidence type="ECO:0000313" key="4">
    <source>
        <dbReference type="EMBL" id="TVT96754.1"/>
    </source>
</evidence>
<comment type="similarity">
    <text evidence="1">Belongs to the WEB family.</text>
</comment>
<dbReference type="GO" id="GO:0009904">
    <property type="term" value="P:chloroplast accumulation movement"/>
    <property type="evidence" value="ECO:0007669"/>
    <property type="project" value="TreeGrafter"/>
</dbReference>
<proteinExistence type="inferred from homology"/>
<dbReference type="GO" id="GO:0009903">
    <property type="term" value="P:chloroplast avoidance movement"/>
    <property type="evidence" value="ECO:0007669"/>
    <property type="project" value="TreeGrafter"/>
</dbReference>
<accession>A0A5J9SBY0</accession>
<reference evidence="4 5" key="1">
    <citation type="journal article" date="2019" name="Sci. Rep.">
        <title>A high-quality genome of Eragrostis curvula grass provides insights into Poaceae evolution and supports new strategies to enhance forage quality.</title>
        <authorList>
            <person name="Carballo J."/>
            <person name="Santos B.A.C.M."/>
            <person name="Zappacosta D."/>
            <person name="Garbus I."/>
            <person name="Selva J.P."/>
            <person name="Gallo C.A."/>
            <person name="Diaz A."/>
            <person name="Albertini E."/>
            <person name="Caccamo M."/>
            <person name="Echenique V."/>
        </authorList>
    </citation>
    <scope>NUCLEOTIDE SEQUENCE [LARGE SCALE GENOMIC DNA]</scope>
    <source>
        <strain evidence="5">cv. Victoria</strain>
        <tissue evidence="4">Leaf</tissue>
    </source>
</reference>
<evidence type="ECO:0000256" key="2">
    <source>
        <dbReference type="ARBA" id="ARBA00023054"/>
    </source>
</evidence>
<comment type="caution">
    <text evidence="4">The sequence shown here is derived from an EMBL/GenBank/DDBJ whole genome shotgun (WGS) entry which is preliminary data.</text>
</comment>
<dbReference type="AlphaFoldDB" id="A0A5J9SBY0"/>
<name>A0A5J9SBY0_9POAL</name>
<dbReference type="EMBL" id="RWGY01001131">
    <property type="protein sequence ID" value="TVT96754.1"/>
    <property type="molecule type" value="Genomic_DNA"/>
</dbReference>
<feature type="region of interest" description="Disordered" evidence="3">
    <location>
        <begin position="153"/>
        <end position="184"/>
    </location>
</feature>
<protein>
    <submittedName>
        <fullName evidence="4">Uncharacterized protein</fullName>
    </submittedName>
</protein>
<dbReference type="PANTHER" id="PTHR32054">
    <property type="entry name" value="HEAVY CHAIN, PUTATIVE, EXPRESSED-RELATED-RELATED"/>
    <property type="match status" value="1"/>
</dbReference>
<feature type="compositionally biased region" description="Basic and acidic residues" evidence="3">
    <location>
        <begin position="62"/>
        <end position="75"/>
    </location>
</feature>
<evidence type="ECO:0000313" key="5">
    <source>
        <dbReference type="Proteomes" id="UP000324897"/>
    </source>
</evidence>
<evidence type="ECO:0000256" key="3">
    <source>
        <dbReference type="SAM" id="MobiDB-lite"/>
    </source>
</evidence>
<dbReference type="PANTHER" id="PTHR32054:SF76">
    <property type="entry name" value="OS05G0550100 PROTEIN"/>
    <property type="match status" value="1"/>
</dbReference>
<dbReference type="Gramene" id="TVT96754">
    <property type="protein sequence ID" value="TVT96754"/>
    <property type="gene ID" value="EJB05_58027"/>
</dbReference>
<gene>
    <name evidence="4" type="ORF">EJB05_58027</name>
</gene>
<dbReference type="GO" id="GO:0005829">
    <property type="term" value="C:cytosol"/>
    <property type="evidence" value="ECO:0007669"/>
    <property type="project" value="TreeGrafter"/>
</dbReference>
<evidence type="ECO:0000256" key="1">
    <source>
        <dbReference type="ARBA" id="ARBA00005485"/>
    </source>
</evidence>
<feature type="non-terminal residue" evidence="4">
    <location>
        <position position="1"/>
    </location>
</feature>